<evidence type="ECO:0000256" key="6">
    <source>
        <dbReference type="ARBA" id="ARBA00022967"/>
    </source>
</evidence>
<accession>A0A9Q9M5S9</accession>
<dbReference type="GO" id="GO:0015662">
    <property type="term" value="F:P-type ion transporter activity"/>
    <property type="evidence" value="ECO:0007669"/>
    <property type="project" value="UniProtKB-ARBA"/>
</dbReference>
<dbReference type="Gene3D" id="1.20.1110.10">
    <property type="entry name" value="Calcium-transporting ATPase, transmembrane domain"/>
    <property type="match status" value="1"/>
</dbReference>
<dbReference type="Pfam" id="PF13246">
    <property type="entry name" value="Cation_ATPase"/>
    <property type="match status" value="1"/>
</dbReference>
<geneLocation type="plasmid" evidence="11 12">
    <name>unnamed7</name>
</geneLocation>
<dbReference type="RefSeq" id="WP_259973185.1">
    <property type="nucleotide sequence ID" value="NZ_CP081077.1"/>
</dbReference>
<dbReference type="PROSITE" id="PS00154">
    <property type="entry name" value="ATPASE_E1_E2"/>
    <property type="match status" value="1"/>
</dbReference>
<evidence type="ECO:0000256" key="7">
    <source>
        <dbReference type="ARBA" id="ARBA00022989"/>
    </source>
</evidence>
<dbReference type="InterPro" id="IPR008250">
    <property type="entry name" value="ATPase_P-typ_transduc_dom_A_sf"/>
</dbReference>
<comment type="subcellular location">
    <subcellularLocation>
        <location evidence="1">Membrane</location>
        <topology evidence="1">Multi-pass membrane protein</topology>
    </subcellularLocation>
</comment>
<keyword evidence="7 9" id="KW-1133">Transmembrane helix</keyword>
<dbReference type="InterPro" id="IPR004014">
    <property type="entry name" value="ATPase_P-typ_cation-transptr_N"/>
</dbReference>
<dbReference type="InterPro" id="IPR036412">
    <property type="entry name" value="HAD-like_sf"/>
</dbReference>
<feature type="transmembrane region" description="Helical" evidence="9">
    <location>
        <begin position="798"/>
        <end position="818"/>
    </location>
</feature>
<organism evidence="11 12">
    <name type="scientific">Leisingera caerulea</name>
    <name type="common">Phaeobacter caeruleus</name>
    <dbReference type="NCBI Taxonomy" id="506591"/>
    <lineage>
        <taxon>Bacteria</taxon>
        <taxon>Pseudomonadati</taxon>
        <taxon>Pseudomonadota</taxon>
        <taxon>Alphaproteobacteria</taxon>
        <taxon>Rhodobacterales</taxon>
        <taxon>Roseobacteraceae</taxon>
        <taxon>Leisingera</taxon>
    </lineage>
</organism>
<dbReference type="SFLD" id="SFLDG00002">
    <property type="entry name" value="C1.7:_P-type_atpase_like"/>
    <property type="match status" value="1"/>
</dbReference>
<evidence type="ECO:0000256" key="3">
    <source>
        <dbReference type="ARBA" id="ARBA00022692"/>
    </source>
</evidence>
<dbReference type="Gene3D" id="3.40.1110.10">
    <property type="entry name" value="Calcium-transporting ATPase, cytoplasmic domain N"/>
    <property type="match status" value="1"/>
</dbReference>
<dbReference type="InterPro" id="IPR059000">
    <property type="entry name" value="ATPase_P-type_domA"/>
</dbReference>
<dbReference type="InterPro" id="IPR001757">
    <property type="entry name" value="P_typ_ATPase"/>
</dbReference>
<evidence type="ECO:0000313" key="11">
    <source>
        <dbReference type="EMBL" id="UWQ56559.1"/>
    </source>
</evidence>
<evidence type="ECO:0000256" key="8">
    <source>
        <dbReference type="ARBA" id="ARBA00023136"/>
    </source>
</evidence>
<comment type="similarity">
    <text evidence="2">Belongs to the cation transport ATPase (P-type) (TC 3.A.3) family. Type IIA subfamily.</text>
</comment>
<dbReference type="InterPro" id="IPR006068">
    <property type="entry name" value="ATPase_P-typ_cation-transptr_C"/>
</dbReference>
<evidence type="ECO:0000313" key="12">
    <source>
        <dbReference type="Proteomes" id="UP001058713"/>
    </source>
</evidence>
<dbReference type="GO" id="GO:0005524">
    <property type="term" value="F:ATP binding"/>
    <property type="evidence" value="ECO:0007669"/>
    <property type="project" value="UniProtKB-KW"/>
</dbReference>
<reference evidence="11" key="1">
    <citation type="submission" date="2021-08" db="EMBL/GenBank/DDBJ databases">
        <authorList>
            <person name="Nwanade C."/>
            <person name="Wang M."/>
            <person name="Masoudi A."/>
            <person name="Yu Z."/>
            <person name="Liu J."/>
        </authorList>
    </citation>
    <scope>NUCLEOTIDE SEQUENCE</scope>
    <source>
        <strain evidence="11">S122</strain>
        <plasmid evidence="11">unnamed7</plasmid>
    </source>
</reference>
<dbReference type="SFLD" id="SFLDS00003">
    <property type="entry name" value="Haloacid_Dehalogenase"/>
    <property type="match status" value="1"/>
</dbReference>
<evidence type="ECO:0000259" key="10">
    <source>
        <dbReference type="SMART" id="SM00831"/>
    </source>
</evidence>
<dbReference type="Gene3D" id="2.70.150.10">
    <property type="entry name" value="Calcium-transporting ATPase, cytoplasmic transduction domain A"/>
    <property type="match status" value="1"/>
</dbReference>
<feature type="transmembrane region" description="Helical" evidence="9">
    <location>
        <begin position="268"/>
        <end position="285"/>
    </location>
</feature>
<dbReference type="EMBL" id="CP081077">
    <property type="protein sequence ID" value="UWQ56559.1"/>
    <property type="molecule type" value="Genomic_DNA"/>
</dbReference>
<dbReference type="PRINTS" id="PR00119">
    <property type="entry name" value="CATATPASE"/>
</dbReference>
<dbReference type="GO" id="GO:0016020">
    <property type="term" value="C:membrane"/>
    <property type="evidence" value="ECO:0007669"/>
    <property type="project" value="UniProtKB-SubCell"/>
</dbReference>
<protein>
    <submittedName>
        <fullName evidence="11">Cation-transporting P-type ATPase</fullName>
    </submittedName>
</protein>
<dbReference type="PRINTS" id="PR00120">
    <property type="entry name" value="HATPASE"/>
</dbReference>
<keyword evidence="4" id="KW-0547">Nucleotide-binding</keyword>
<dbReference type="GO" id="GO:0016887">
    <property type="term" value="F:ATP hydrolysis activity"/>
    <property type="evidence" value="ECO:0007669"/>
    <property type="project" value="InterPro"/>
</dbReference>
<feature type="transmembrane region" description="Helical" evidence="9">
    <location>
        <begin position="44"/>
        <end position="67"/>
    </location>
</feature>
<proteinExistence type="inferred from homology"/>
<dbReference type="NCBIfam" id="TIGR01494">
    <property type="entry name" value="ATPase_P-type"/>
    <property type="match status" value="2"/>
</dbReference>
<feature type="transmembrane region" description="Helical" evidence="9">
    <location>
        <begin position="838"/>
        <end position="855"/>
    </location>
</feature>
<keyword evidence="5" id="KW-0067">ATP-binding</keyword>
<feature type="transmembrane region" description="Helical" evidence="9">
    <location>
        <begin position="732"/>
        <end position="757"/>
    </location>
</feature>
<keyword evidence="6" id="KW-1278">Translocase</keyword>
<evidence type="ECO:0000256" key="2">
    <source>
        <dbReference type="ARBA" id="ARBA00005675"/>
    </source>
</evidence>
<dbReference type="Pfam" id="PF00690">
    <property type="entry name" value="Cation_ATPase_N"/>
    <property type="match status" value="1"/>
</dbReference>
<dbReference type="SUPFAM" id="SSF81660">
    <property type="entry name" value="Metal cation-transporting ATPase, ATP-binding domain N"/>
    <property type="match status" value="1"/>
</dbReference>
<dbReference type="SUPFAM" id="SSF81665">
    <property type="entry name" value="Calcium ATPase, transmembrane domain M"/>
    <property type="match status" value="1"/>
</dbReference>
<evidence type="ECO:0000256" key="9">
    <source>
        <dbReference type="SAM" id="Phobius"/>
    </source>
</evidence>
<evidence type="ECO:0000256" key="1">
    <source>
        <dbReference type="ARBA" id="ARBA00004141"/>
    </source>
</evidence>
<dbReference type="AlphaFoldDB" id="A0A9Q9M5S9"/>
<dbReference type="PANTHER" id="PTHR42861">
    <property type="entry name" value="CALCIUM-TRANSPORTING ATPASE"/>
    <property type="match status" value="1"/>
</dbReference>
<dbReference type="InterPro" id="IPR023299">
    <property type="entry name" value="ATPase_P-typ_cyto_dom_N"/>
</dbReference>
<dbReference type="SFLD" id="SFLDF00027">
    <property type="entry name" value="p-type_atpase"/>
    <property type="match status" value="1"/>
</dbReference>
<evidence type="ECO:0000256" key="5">
    <source>
        <dbReference type="ARBA" id="ARBA00022840"/>
    </source>
</evidence>
<dbReference type="Pfam" id="PF00122">
    <property type="entry name" value="E1-E2_ATPase"/>
    <property type="match status" value="1"/>
</dbReference>
<dbReference type="SUPFAM" id="SSF81653">
    <property type="entry name" value="Calcium ATPase, transduction domain A"/>
    <property type="match status" value="1"/>
</dbReference>
<feature type="transmembrane region" description="Helical" evidence="9">
    <location>
        <begin position="73"/>
        <end position="92"/>
    </location>
</feature>
<dbReference type="FunFam" id="3.40.50.1000:FF:000028">
    <property type="entry name" value="Calcium-transporting P-type ATPase, putative"/>
    <property type="match status" value="1"/>
</dbReference>
<dbReference type="InterPro" id="IPR023214">
    <property type="entry name" value="HAD_sf"/>
</dbReference>
<dbReference type="Pfam" id="PF00689">
    <property type="entry name" value="Cation_ATPase_C"/>
    <property type="match status" value="1"/>
</dbReference>
<keyword evidence="8 9" id="KW-0472">Membrane</keyword>
<keyword evidence="3 9" id="KW-0812">Transmembrane</keyword>
<feature type="transmembrane region" description="Helical" evidence="9">
    <location>
        <begin position="228"/>
        <end position="248"/>
    </location>
</feature>
<dbReference type="KEGG" id="lcae:K3721_21725"/>
<dbReference type="InterPro" id="IPR018303">
    <property type="entry name" value="ATPase_P-typ_P_site"/>
</dbReference>
<dbReference type="SUPFAM" id="SSF56784">
    <property type="entry name" value="HAD-like"/>
    <property type="match status" value="1"/>
</dbReference>
<evidence type="ECO:0000256" key="4">
    <source>
        <dbReference type="ARBA" id="ARBA00022741"/>
    </source>
</evidence>
<dbReference type="InterPro" id="IPR023298">
    <property type="entry name" value="ATPase_P-typ_TM_dom_sf"/>
</dbReference>
<name>A0A9Q9M5S9_LEICA</name>
<dbReference type="Proteomes" id="UP001058713">
    <property type="component" value="Plasmid unnamed7"/>
</dbReference>
<sequence>MADTEQQGSGLALTGLTQQEAEAARRTYGWNELPRAKRAGPLRVFLRQFSNFLVVILIVAGIIAFTLGEYADTLAIGLVIALNGVLGFVQEWRAETALESLRSMLSPQALVLRDGRERLIAARELVPGDLVILEAGARIPADAIVQEAAGLRVDESALTGESVPIDKAPGAEAAEVHAGTVVAAGRALAEVTATGAQTSFGKIASLTGSVGLKKTNLQVQLGRLARQLGFAALAIASAILALGLYMGRDVAEMFMTGLSLSVAMVPEGLPAVVTITLALGAAAMVRQQALARRLQAVETLGAASVICTDKTGTLTENKMTVTQVWTLDRVYQVTGTGYDPAGHIAYDGAVTGAKEDAVLAAILEAGLTCTHASLHREGDHWEMTGAPTEGALVTLGYKGWADLPPPDSVLAEIPFSSERKRMSVLVRSRSGGAKVLTKGAPEQVLRICSQVMTQDGPRSLGAGEADAITAAYEAMAGEGLRVIGLAAGAARGEVIAEEDLTFLGLAGLIDPPRPEVRPAIDAARSAGIRVIMITGDSPLTAQAIAGQLGLPPARTVTGDELEALEDAGLSQLLQGEVLFARTRPAHKMRIVSALQAQHQIVAMTGDGVNDAPALKKADIGVSMGVRGTDVAKDASDLVLLDDNFATIVRAIGEGRRQFGNVRKFVRYLLSSNAGEVIALLINILIGGPLIFLATQILWMNLVTDGVTAVALGLEKGEPDQMEHPPRRKDTPIVGKAGLLTILALGLYTGLASLWLFLHLLDGNEDLARTAAFTAMVIFEKASVFAFRSLHLPCWRIGLFTNPFLLAALTVTIGAQVAAVYWPPLQALLHTVPLQGDQWMLIGLLVLPILLVPEILKTLRYFASRRQQGQAVAQA</sequence>
<dbReference type="SMART" id="SM00831">
    <property type="entry name" value="Cation_ATPase_N"/>
    <property type="match status" value="1"/>
</dbReference>
<dbReference type="InterPro" id="IPR044492">
    <property type="entry name" value="P_typ_ATPase_HD_dom"/>
</dbReference>
<feature type="domain" description="Cation-transporting P-type ATPase N-terminal" evidence="10">
    <location>
        <begin position="7"/>
        <end position="69"/>
    </location>
</feature>
<keyword evidence="11" id="KW-0614">Plasmid</keyword>
<dbReference type="Gene3D" id="3.40.50.1000">
    <property type="entry name" value="HAD superfamily/HAD-like"/>
    <property type="match status" value="1"/>
</dbReference>
<gene>
    <name evidence="11" type="ORF">K3721_21725</name>
</gene>